<keyword evidence="1" id="KW-0812">Transmembrane</keyword>
<name>A0A7W7SR18_9ACTN</name>
<gene>
    <name evidence="2" type="ORF">FHR38_003116</name>
</gene>
<dbReference type="AlphaFoldDB" id="A0A7W7SR18"/>
<evidence type="ECO:0000256" key="1">
    <source>
        <dbReference type="SAM" id="Phobius"/>
    </source>
</evidence>
<sequence length="172" mass="18812">MVTKDSTSPYVAELDRMYEDSTYSAQSYFEAAKSAEFWGRTIVFLPALISSAASILVVIGQTRHWGAVGAVAGAIAATSAFLGSERKSKSLREAGNRFTALRHTIRLERETANGKDKAELEKIVRNLRTDYNSIVAGNELVSNRFSKKADGRIISGTLNHEVDKKDAPSGKR</sequence>
<evidence type="ECO:0000313" key="3">
    <source>
        <dbReference type="Proteomes" id="UP000578819"/>
    </source>
</evidence>
<organism evidence="2 3">
    <name type="scientific">Micromonospora polyrhachis</name>
    <dbReference type="NCBI Taxonomy" id="1282883"/>
    <lineage>
        <taxon>Bacteria</taxon>
        <taxon>Bacillati</taxon>
        <taxon>Actinomycetota</taxon>
        <taxon>Actinomycetes</taxon>
        <taxon>Micromonosporales</taxon>
        <taxon>Micromonosporaceae</taxon>
        <taxon>Micromonospora</taxon>
    </lineage>
</organism>
<accession>A0A7W7SR18</accession>
<keyword evidence="3" id="KW-1185">Reference proteome</keyword>
<dbReference type="RefSeq" id="WP_184535320.1">
    <property type="nucleotide sequence ID" value="NZ_JACHJW010000001.1"/>
</dbReference>
<reference evidence="2 3" key="1">
    <citation type="submission" date="2020-08" db="EMBL/GenBank/DDBJ databases">
        <title>Sequencing the genomes of 1000 actinobacteria strains.</title>
        <authorList>
            <person name="Klenk H.-P."/>
        </authorList>
    </citation>
    <scope>NUCLEOTIDE SEQUENCE [LARGE SCALE GENOMIC DNA]</scope>
    <source>
        <strain evidence="2 3">DSM 45886</strain>
    </source>
</reference>
<evidence type="ECO:0000313" key="2">
    <source>
        <dbReference type="EMBL" id="MBB4959383.1"/>
    </source>
</evidence>
<keyword evidence="1" id="KW-0472">Membrane</keyword>
<protein>
    <submittedName>
        <fullName evidence="2">Gas vesicle protein</fullName>
    </submittedName>
</protein>
<feature type="transmembrane region" description="Helical" evidence="1">
    <location>
        <begin position="37"/>
        <end position="59"/>
    </location>
</feature>
<proteinExistence type="predicted"/>
<comment type="caution">
    <text evidence="2">The sequence shown here is derived from an EMBL/GenBank/DDBJ whole genome shotgun (WGS) entry which is preliminary data.</text>
</comment>
<dbReference type="Proteomes" id="UP000578819">
    <property type="component" value="Unassembled WGS sequence"/>
</dbReference>
<keyword evidence="1" id="KW-1133">Transmembrane helix</keyword>
<dbReference type="EMBL" id="JACHJW010000001">
    <property type="protein sequence ID" value="MBB4959383.1"/>
    <property type="molecule type" value="Genomic_DNA"/>
</dbReference>
<feature type="transmembrane region" description="Helical" evidence="1">
    <location>
        <begin position="65"/>
        <end position="83"/>
    </location>
</feature>